<proteinExistence type="predicted"/>
<comment type="caution">
    <text evidence="2">The sequence shown here is derived from an EMBL/GenBank/DDBJ whole genome shotgun (WGS) entry which is preliminary data.</text>
</comment>
<reference evidence="2 3" key="1">
    <citation type="journal article" date="2018" name="ISME J.">
        <title>Endosymbiont genomes yield clues of tubeworm success.</title>
        <authorList>
            <person name="Li Y."/>
            <person name="Liles M.R."/>
            <person name="Halanych K.M."/>
        </authorList>
    </citation>
    <scope>NUCLEOTIDE SEQUENCE [LARGE SCALE GENOMIC DNA]</scope>
    <source>
        <strain evidence="2">A1462</strain>
    </source>
</reference>
<dbReference type="AlphaFoldDB" id="A0A370DSQ3"/>
<dbReference type="EMBL" id="QFXE01000005">
    <property type="protein sequence ID" value="RDH87581.1"/>
    <property type="molecule type" value="Genomic_DNA"/>
</dbReference>
<dbReference type="PANTHER" id="PTHR38095">
    <property type="entry name" value="ANAEROBIC DIMETHYL SULFOXIDE REDUCTASE CHAIN YNFH"/>
    <property type="match status" value="1"/>
</dbReference>
<evidence type="ECO:0000313" key="2">
    <source>
        <dbReference type="EMBL" id="RDH87581.1"/>
    </source>
</evidence>
<feature type="transmembrane region" description="Helical" evidence="1">
    <location>
        <begin position="88"/>
        <end position="107"/>
    </location>
</feature>
<keyword evidence="3" id="KW-1185">Reference proteome</keyword>
<keyword evidence="1" id="KW-0812">Transmembrane</keyword>
<dbReference type="GO" id="GO:0005886">
    <property type="term" value="C:plasma membrane"/>
    <property type="evidence" value="ECO:0007669"/>
    <property type="project" value="TreeGrafter"/>
</dbReference>
<feature type="transmembrane region" description="Helical" evidence="1">
    <location>
        <begin position="189"/>
        <end position="210"/>
    </location>
</feature>
<keyword evidence="1" id="KW-0472">Membrane</keyword>
<feature type="transmembrane region" description="Helical" evidence="1">
    <location>
        <begin position="127"/>
        <end position="150"/>
    </location>
</feature>
<dbReference type="GO" id="GO:0019645">
    <property type="term" value="P:anaerobic electron transport chain"/>
    <property type="evidence" value="ECO:0007669"/>
    <property type="project" value="InterPro"/>
</dbReference>
<dbReference type="GO" id="GO:0009389">
    <property type="term" value="F:dimethyl sulfoxide reductase activity"/>
    <property type="evidence" value="ECO:0007669"/>
    <property type="project" value="TreeGrafter"/>
</dbReference>
<feature type="transmembrane region" description="Helical" evidence="1">
    <location>
        <begin position="43"/>
        <end position="67"/>
    </location>
</feature>
<dbReference type="PANTHER" id="PTHR38095:SF1">
    <property type="entry name" value="ANAEROBIC DIMETHYL SULFOXIDE REDUCTASE CHAIN YNFH"/>
    <property type="match status" value="1"/>
</dbReference>
<sequence length="325" mass="35952">MHPAFSVIFLTTLIGVGQGLFLALYTGQLYALANLLPAQSSNFYAVGSMVSLALLFAGLIASFFHLGHPERAWRAATQWRTSWLSREVLALPAAMGLIFLYGTVHFFDLTKPLFVISGTLPVDFSLIMGGLGTFAVFGLFLCTAMIYASLRFIKAWYSPLTVANFLFLGVASGFMLAAAFSAYQGTSLVGFYGTWAVIATLFGLLTRVATLYRNGQFRCKVDLKSAVGVHHSQLEQKAQGFMGGSFNTREFFHGRSQGLLNLIRYAFLLMVFVVPVILILLAYVLESETLPLLAFGIQYLGLILERYHFFTEAQHPQNLYYQSMA</sequence>
<dbReference type="Pfam" id="PF04976">
    <property type="entry name" value="DmsC"/>
    <property type="match status" value="1"/>
</dbReference>
<feature type="transmembrane region" description="Helical" evidence="1">
    <location>
        <begin position="162"/>
        <end position="183"/>
    </location>
</feature>
<evidence type="ECO:0000256" key="1">
    <source>
        <dbReference type="SAM" id="Phobius"/>
    </source>
</evidence>
<feature type="transmembrane region" description="Helical" evidence="1">
    <location>
        <begin position="265"/>
        <end position="285"/>
    </location>
</feature>
<dbReference type="InterPro" id="IPR007059">
    <property type="entry name" value="DmsC"/>
</dbReference>
<dbReference type="Proteomes" id="UP000254771">
    <property type="component" value="Unassembled WGS sequence"/>
</dbReference>
<protein>
    <submittedName>
        <fullName evidence="2">DMSO reductase</fullName>
    </submittedName>
</protein>
<name>A0A370DSQ3_9GAMM</name>
<evidence type="ECO:0000313" key="3">
    <source>
        <dbReference type="Proteomes" id="UP000254771"/>
    </source>
</evidence>
<organism evidence="2 3">
    <name type="scientific">endosymbiont of Escarpia spicata</name>
    <dbReference type="NCBI Taxonomy" id="2200908"/>
    <lineage>
        <taxon>Bacteria</taxon>
        <taxon>Pseudomonadati</taxon>
        <taxon>Pseudomonadota</taxon>
        <taxon>Gammaproteobacteria</taxon>
        <taxon>sulfur-oxidizing symbionts</taxon>
    </lineage>
</organism>
<accession>A0A370DSQ3</accession>
<gene>
    <name evidence="2" type="ORF">DIZ78_03160</name>
</gene>
<keyword evidence="1" id="KW-1133">Transmembrane helix</keyword>
<dbReference type="GO" id="GO:0009390">
    <property type="term" value="C:dimethyl sulfoxide reductase complex"/>
    <property type="evidence" value="ECO:0007669"/>
    <property type="project" value="TreeGrafter"/>
</dbReference>